<dbReference type="AlphaFoldDB" id="A0A2Z4LNB8"/>
<feature type="domain" description="DUF1206" evidence="2">
    <location>
        <begin position="11"/>
        <end position="78"/>
    </location>
</feature>
<feature type="transmembrane region" description="Helical" evidence="1">
    <location>
        <begin position="52"/>
        <end position="74"/>
    </location>
</feature>
<protein>
    <recommendedName>
        <fullName evidence="2">DUF1206 domain-containing protein</fullName>
    </recommendedName>
</protein>
<name>A0A2Z4LNB8_9FLAO</name>
<sequence length="253" mass="27468">MSSKKELFARFGIASKGTVYIIVSILTLLSAFNAGGKQSGSRDAIEYIANQSYGTILLSIVALGLLGYVFWRFYQGFYNPKDLDNDTKGIVKRIAYVVSGIIYGFLCYYAISLILGNSSQSSSGGGNSFGSGSSEIVGWIIGIIIFGKGIYDIYQAYSKKYKEDLENTGLSSSAQSTMLKWGRLGYTMRGVVFVLMAYLTIKANSSNVSGKTDVFSYVQDEFGSIPLALMAFGLLGYGVFMLVKSKYASMSIS</sequence>
<dbReference type="EMBL" id="CP030104">
    <property type="protein sequence ID" value="AWX43342.1"/>
    <property type="molecule type" value="Genomic_DNA"/>
</dbReference>
<accession>A0A2Z4LNB8</accession>
<dbReference type="OrthoDB" id="1490880at2"/>
<dbReference type="Proteomes" id="UP000248536">
    <property type="component" value="Chromosome"/>
</dbReference>
<dbReference type="RefSeq" id="WP_112376931.1">
    <property type="nucleotide sequence ID" value="NZ_CP030104.1"/>
</dbReference>
<proteinExistence type="predicted"/>
<keyword evidence="4" id="KW-1185">Reference proteome</keyword>
<dbReference type="InterPro" id="IPR009597">
    <property type="entry name" value="DUF1206"/>
</dbReference>
<feature type="transmembrane region" description="Helical" evidence="1">
    <location>
        <begin position="136"/>
        <end position="154"/>
    </location>
</feature>
<reference evidence="3 4" key="1">
    <citation type="submission" date="2018-06" db="EMBL/GenBank/DDBJ databases">
        <title>Spongiibacterium sp. HME9304 Genome sequencing and assembly.</title>
        <authorList>
            <person name="Kang H."/>
            <person name="Kim H."/>
            <person name="Joh K."/>
        </authorList>
    </citation>
    <scope>NUCLEOTIDE SEQUENCE [LARGE SCALE GENOMIC DNA]</scope>
    <source>
        <strain evidence="3 4">HME9304</strain>
    </source>
</reference>
<feature type="transmembrane region" description="Helical" evidence="1">
    <location>
        <begin position="94"/>
        <end position="116"/>
    </location>
</feature>
<evidence type="ECO:0000256" key="1">
    <source>
        <dbReference type="SAM" id="Phobius"/>
    </source>
</evidence>
<evidence type="ECO:0000313" key="4">
    <source>
        <dbReference type="Proteomes" id="UP000248536"/>
    </source>
</evidence>
<keyword evidence="1" id="KW-0812">Transmembrane</keyword>
<feature type="transmembrane region" description="Helical" evidence="1">
    <location>
        <begin position="186"/>
        <end position="203"/>
    </location>
</feature>
<feature type="transmembrane region" description="Helical" evidence="1">
    <location>
        <begin position="7"/>
        <end position="32"/>
    </location>
</feature>
<feature type="transmembrane region" description="Helical" evidence="1">
    <location>
        <begin position="223"/>
        <end position="243"/>
    </location>
</feature>
<organism evidence="3 4">
    <name type="scientific">Flagellimonas maritima</name>
    <dbReference type="NCBI Taxonomy" id="1383885"/>
    <lineage>
        <taxon>Bacteria</taxon>
        <taxon>Pseudomonadati</taxon>
        <taxon>Bacteroidota</taxon>
        <taxon>Flavobacteriia</taxon>
        <taxon>Flavobacteriales</taxon>
        <taxon>Flavobacteriaceae</taxon>
        <taxon>Flagellimonas</taxon>
    </lineage>
</organism>
<feature type="domain" description="DUF1206" evidence="2">
    <location>
        <begin position="184"/>
        <end position="247"/>
    </location>
</feature>
<dbReference type="KEGG" id="spon:HME9304_00330"/>
<evidence type="ECO:0000313" key="3">
    <source>
        <dbReference type="EMBL" id="AWX43342.1"/>
    </source>
</evidence>
<keyword evidence="1" id="KW-0472">Membrane</keyword>
<keyword evidence="1" id="KW-1133">Transmembrane helix</keyword>
<gene>
    <name evidence="3" type="ORF">HME9304_00330</name>
</gene>
<dbReference type="Pfam" id="PF06724">
    <property type="entry name" value="DUF1206"/>
    <property type="match status" value="2"/>
</dbReference>
<evidence type="ECO:0000259" key="2">
    <source>
        <dbReference type="Pfam" id="PF06724"/>
    </source>
</evidence>